<accession>A0A7D9CYI9</accession>
<dbReference type="PANTHER" id="PTHR22775">
    <property type="entry name" value="SORTING NEXIN"/>
    <property type="match status" value="1"/>
</dbReference>
<sequence length="507" mass="58923">MSSRRSLKHLRRRGPNYEPPKLNPRRSKDYNKIVRKKLLTDEKDSPDYLNHLIESILGSSKVIEVSQQEDNVDGTETYEQAPRVLGEKVVLPISDPFDLQLYALFALFIRAFVLRWYKDKLSLFEEDKFVSELIYILHHIERSWTERCKQVDWAKVLFDDLFVIVDSHVRAFERADVVVNTRYSANIGGTERDQFIHNFMAFNGHQSLLSPEKESLYSKILMKYVVMHSIPTAELHSKLSSEFVVTLLNDMVMRNVLENLSENYAMWDIIGSICDSINQRDTVTKKEPSQGRLIGYAKEKFTKIGQIISRVVAYSTCLLNGNALFEDFDFFSSSIFKFTSDLLDCAHKFPILNAAIMKIWETLGQSAKCVHWCSNMIHNVVYTNVLTRKNLAKGVEFLRHLMFPTDNEFFMKPRFIPKNAEELEQLRLKDKVKIKRLLTEKFSVVGTGLFSTNAELDLALDRFLEVFRYKTINKSLIWQIIDLIFSTLFPELLETSPMNYTHGMNKS</sequence>
<dbReference type="AlphaFoldDB" id="A0A7D9CYI9"/>
<feature type="region of interest" description="Disordered" evidence="1">
    <location>
        <begin position="1"/>
        <end position="30"/>
    </location>
</feature>
<dbReference type="SMART" id="SM00313">
    <property type="entry name" value="PXA"/>
    <property type="match status" value="1"/>
</dbReference>
<dbReference type="InterPro" id="IPR003114">
    <property type="entry name" value="Phox_assoc"/>
</dbReference>
<keyword evidence="3" id="KW-1185">Reference proteome</keyword>
<evidence type="ECO:0000313" key="2">
    <source>
        <dbReference type="EMBL" id="VUG18099.1"/>
    </source>
</evidence>
<evidence type="ECO:0000313" key="3">
    <source>
        <dbReference type="Proteomes" id="UP000478008"/>
    </source>
</evidence>
<organism evidence="2 3">
    <name type="scientific">Dekkera bruxellensis</name>
    <name type="common">Brettanomyces custersii</name>
    <dbReference type="NCBI Taxonomy" id="5007"/>
    <lineage>
        <taxon>Eukaryota</taxon>
        <taxon>Fungi</taxon>
        <taxon>Dikarya</taxon>
        <taxon>Ascomycota</taxon>
        <taxon>Saccharomycotina</taxon>
        <taxon>Pichiomycetes</taxon>
        <taxon>Pichiales</taxon>
        <taxon>Pichiaceae</taxon>
        <taxon>Brettanomyces</taxon>
    </lineage>
</organism>
<dbReference type="Pfam" id="PF02194">
    <property type="entry name" value="PXA"/>
    <property type="match status" value="1"/>
</dbReference>
<feature type="compositionally biased region" description="Basic residues" evidence="1">
    <location>
        <begin position="1"/>
        <end position="14"/>
    </location>
</feature>
<name>A0A7D9CYI9_DEKBR</name>
<evidence type="ECO:0000256" key="1">
    <source>
        <dbReference type="SAM" id="MobiDB-lite"/>
    </source>
</evidence>
<dbReference type="PANTHER" id="PTHR22775:SF3">
    <property type="entry name" value="SORTING NEXIN-13"/>
    <property type="match status" value="1"/>
</dbReference>
<dbReference type="EMBL" id="CABFWN010000003">
    <property type="protein sequence ID" value="VUG18099.1"/>
    <property type="molecule type" value="Genomic_DNA"/>
</dbReference>
<proteinExistence type="predicted"/>
<reference evidence="2 3" key="1">
    <citation type="submission" date="2019-07" db="EMBL/GenBank/DDBJ databases">
        <authorList>
            <person name="Friedrich A."/>
            <person name="Schacherer J."/>
        </authorList>
    </citation>
    <scope>NUCLEOTIDE SEQUENCE [LARGE SCALE GENOMIC DNA]</scope>
</reference>
<gene>
    <name evidence="2" type="ORF">DEBR0S3_02256G</name>
</gene>
<dbReference type="PROSITE" id="PS51207">
    <property type="entry name" value="PXA"/>
    <property type="match status" value="1"/>
</dbReference>
<dbReference type="GO" id="GO:0035091">
    <property type="term" value="F:phosphatidylinositol binding"/>
    <property type="evidence" value="ECO:0007669"/>
    <property type="project" value="TreeGrafter"/>
</dbReference>
<protein>
    <submittedName>
        <fullName evidence="2">DEBR0S3_02256g1_1</fullName>
    </submittedName>
</protein>
<dbReference type="Proteomes" id="UP000478008">
    <property type="component" value="Unassembled WGS sequence"/>
</dbReference>